<dbReference type="EMBL" id="CM023484">
    <property type="protein sequence ID" value="KAH6934381.1"/>
    <property type="molecule type" value="Genomic_DNA"/>
</dbReference>
<gene>
    <name evidence="1" type="ORF">HPB50_023888</name>
</gene>
<evidence type="ECO:0000313" key="2">
    <source>
        <dbReference type="Proteomes" id="UP000821845"/>
    </source>
</evidence>
<evidence type="ECO:0000313" key="1">
    <source>
        <dbReference type="EMBL" id="KAH6934381.1"/>
    </source>
</evidence>
<name>A0ACB7SHD7_HYAAI</name>
<dbReference type="Proteomes" id="UP000821845">
    <property type="component" value="Chromosome 4"/>
</dbReference>
<accession>A0ACB7SHD7</accession>
<protein>
    <submittedName>
        <fullName evidence="1">Uncharacterized protein</fullName>
    </submittedName>
</protein>
<proteinExistence type="predicted"/>
<organism evidence="1 2">
    <name type="scientific">Hyalomma asiaticum</name>
    <name type="common">Tick</name>
    <dbReference type="NCBI Taxonomy" id="266040"/>
    <lineage>
        <taxon>Eukaryota</taxon>
        <taxon>Metazoa</taxon>
        <taxon>Ecdysozoa</taxon>
        <taxon>Arthropoda</taxon>
        <taxon>Chelicerata</taxon>
        <taxon>Arachnida</taxon>
        <taxon>Acari</taxon>
        <taxon>Parasitiformes</taxon>
        <taxon>Ixodida</taxon>
        <taxon>Ixodoidea</taxon>
        <taxon>Ixodidae</taxon>
        <taxon>Hyalomminae</taxon>
        <taxon>Hyalomma</taxon>
    </lineage>
</organism>
<reference evidence="1" key="1">
    <citation type="submission" date="2020-05" db="EMBL/GenBank/DDBJ databases">
        <title>Large-scale comparative analyses of tick genomes elucidate their genetic diversity and vector capacities.</title>
        <authorList>
            <person name="Jia N."/>
            <person name="Wang J."/>
            <person name="Shi W."/>
            <person name="Du L."/>
            <person name="Sun Y."/>
            <person name="Zhan W."/>
            <person name="Jiang J."/>
            <person name="Wang Q."/>
            <person name="Zhang B."/>
            <person name="Ji P."/>
            <person name="Sakyi L.B."/>
            <person name="Cui X."/>
            <person name="Yuan T."/>
            <person name="Jiang B."/>
            <person name="Yang W."/>
            <person name="Lam T.T.-Y."/>
            <person name="Chang Q."/>
            <person name="Ding S."/>
            <person name="Wang X."/>
            <person name="Zhu J."/>
            <person name="Ruan X."/>
            <person name="Zhao L."/>
            <person name="Wei J."/>
            <person name="Que T."/>
            <person name="Du C."/>
            <person name="Cheng J."/>
            <person name="Dai P."/>
            <person name="Han X."/>
            <person name="Huang E."/>
            <person name="Gao Y."/>
            <person name="Liu J."/>
            <person name="Shao H."/>
            <person name="Ye R."/>
            <person name="Li L."/>
            <person name="Wei W."/>
            <person name="Wang X."/>
            <person name="Wang C."/>
            <person name="Yang T."/>
            <person name="Huo Q."/>
            <person name="Li W."/>
            <person name="Guo W."/>
            <person name="Chen H."/>
            <person name="Zhou L."/>
            <person name="Ni X."/>
            <person name="Tian J."/>
            <person name="Zhou Y."/>
            <person name="Sheng Y."/>
            <person name="Liu T."/>
            <person name="Pan Y."/>
            <person name="Xia L."/>
            <person name="Li J."/>
            <person name="Zhao F."/>
            <person name="Cao W."/>
        </authorList>
    </citation>
    <scope>NUCLEOTIDE SEQUENCE</scope>
    <source>
        <strain evidence="1">Hyas-2018</strain>
    </source>
</reference>
<keyword evidence="2" id="KW-1185">Reference proteome</keyword>
<comment type="caution">
    <text evidence="1">The sequence shown here is derived from an EMBL/GenBank/DDBJ whole genome shotgun (WGS) entry which is preliminary data.</text>
</comment>
<sequence>MSEFQDLFMLSDVAVQNQEPIANAETMFGLSDSVNFGSSMRNSQDAAATAWAGIRPDTACTTPCNPSPRDTNETRRPQDVSAFAADVAESTGNSVPPNEVLLQNALLVMQSLAGALQNSAQAAPQSARPRVKLDMPSYSGYHDSKSANEYLDRLLHYQQATGLTDAELLTRVFPVSLPEQAARWFRLAGHRARTVEEFRVSFRDEFLPANYEWRLRRELELRTQHPDESLLEYVRAMDELYRLANPLASNAEKVERVTRQAHPTFTAHFRGCNYADLEELAAAAKRIQGDILAARAYRQPPSAAMSVEPRCAWNGGATAAQARRADASATFADEQVPRGWELSDRALDPYAYALRTAHDSPVRDAPRQEREAGTRPGVRHATERRSYHPPVRGEQRPGRRGFSGRCYQCGATGHIARECRRTPVGARKPYKRRCRSERRVTALIHQQRCRSRKTAGKEQHQRSTKVSSARNAAAPPQHHDDARSLRNTPAWTSRLQPNLQAAARTCPPGQAKEKASPAGSEEPWPNEAARVMMQKAARNQGFTNWLLQVATNNRSGGVHKGATRTTGLPKPAAEMAAIGARCHNGDNNGKSSVSNGGRGYSGSGDDGAGGGYGGCGDAGGAPGNAHDRADGSSGGHGLGHLLLSPPRGRRLWSSDSKHFVTALVGGGYVR</sequence>